<dbReference type="SUPFAM" id="SSF56112">
    <property type="entry name" value="Protein kinase-like (PK-like)"/>
    <property type="match status" value="1"/>
</dbReference>
<protein>
    <recommendedName>
        <fullName evidence="9">SPARK domain-containing protein</fullName>
    </recommendedName>
</protein>
<keyword evidence="3" id="KW-0732">Signal</keyword>
<evidence type="ECO:0000256" key="3">
    <source>
        <dbReference type="ARBA" id="ARBA00022729"/>
    </source>
</evidence>
<feature type="binding site" evidence="6">
    <location>
        <position position="567"/>
    </location>
    <ligand>
        <name>ATP</name>
        <dbReference type="ChEBI" id="CHEBI:30616"/>
    </ligand>
</feature>
<evidence type="ECO:0000313" key="10">
    <source>
        <dbReference type="EMBL" id="GMH24668.1"/>
    </source>
</evidence>
<dbReference type="EMBL" id="BSYO01000028">
    <property type="protein sequence ID" value="GMH24668.1"/>
    <property type="molecule type" value="Genomic_DNA"/>
</dbReference>
<dbReference type="AlphaFoldDB" id="A0AAD3T884"/>
<evidence type="ECO:0000256" key="8">
    <source>
        <dbReference type="SAM" id="Phobius"/>
    </source>
</evidence>
<dbReference type="PROSITE" id="PS00107">
    <property type="entry name" value="PROTEIN_KINASE_ATP"/>
    <property type="match status" value="1"/>
</dbReference>
<keyword evidence="4 8" id="KW-1133">Transmembrane helix</keyword>
<sequence length="574" mass="62766">MFSDWFFRSKVQKAGSSTRYEKSGHEQFLFEYERLGYTSVSLTRQIPLRPLEMNSIPPPQNNLGWRIHAAIKSSSLEDHISCKQHRHEEGTIVCSESYYCTWLENYKYICFHFGGASTLQILTCVHKSVHQGKGIVLMALLQRYKVIADFLQVVASKKDQTQFWANPSTPYSLIPVAEFVEAIIQSRYGNSIKTNLISSPPITQPSSSPNLSLPTMKGYGGAASILGVMAIVLQIQPLLTLAGCPLDMSGSNVTLVASVCSNHDDRGKCCRYINAFVAVSIGHYANATSNLGVDSDVSEVCFHSVLGTLELYGLPPNATGLCGFGSKIIVNYVCKGRRTVTQMLQSPDFANVADNCEVSLLEESDCKRCINASIMYLHHIIEAEDNVTLHTCRDATFVALASQADNVSAVEFASCFFGAPGLSSAVSRTSSSSTSPNNSPSSPVTVSPSRLSSSISNKESCHPYHLALILVVAIVVTTISIMLLLVLIFLIHRKGKELDNSHSLKPAKEPLPFLSGQTIPRGLPMFQKFSYKETKKATNNFSIVVGQGGFATVYKAQFTDDLVAAVKRMNKVPE</sequence>
<reference evidence="10" key="1">
    <citation type="submission" date="2023-05" db="EMBL/GenBank/DDBJ databases">
        <title>Nepenthes gracilis genome sequencing.</title>
        <authorList>
            <person name="Fukushima K."/>
        </authorList>
    </citation>
    <scope>NUCLEOTIDE SEQUENCE</scope>
    <source>
        <strain evidence="10">SING2019-196</strain>
    </source>
</reference>
<dbReference type="InterPro" id="IPR011009">
    <property type="entry name" value="Kinase-like_dom_sf"/>
</dbReference>
<evidence type="ECO:0000256" key="6">
    <source>
        <dbReference type="PROSITE-ProRule" id="PRU10141"/>
    </source>
</evidence>
<keyword evidence="11" id="KW-1185">Reference proteome</keyword>
<dbReference type="Gene3D" id="3.30.200.20">
    <property type="entry name" value="Phosphorylase Kinase, domain 1"/>
    <property type="match status" value="1"/>
</dbReference>
<dbReference type="Proteomes" id="UP001279734">
    <property type="component" value="Unassembled WGS sequence"/>
</dbReference>
<accession>A0AAD3T884</accession>
<comment type="caution">
    <text evidence="10">The sequence shown here is derived from an EMBL/GenBank/DDBJ whole genome shotgun (WGS) entry which is preliminary data.</text>
</comment>
<evidence type="ECO:0000256" key="7">
    <source>
        <dbReference type="SAM" id="MobiDB-lite"/>
    </source>
</evidence>
<evidence type="ECO:0000256" key="2">
    <source>
        <dbReference type="ARBA" id="ARBA00022692"/>
    </source>
</evidence>
<evidence type="ECO:0000256" key="4">
    <source>
        <dbReference type="ARBA" id="ARBA00022989"/>
    </source>
</evidence>
<feature type="domain" description="SPARK" evidence="9">
    <location>
        <begin position="242"/>
        <end position="387"/>
    </location>
</feature>
<name>A0AAD3T884_NEPGR</name>
<dbReference type="Pfam" id="PF19160">
    <property type="entry name" value="SPARK"/>
    <property type="match status" value="1"/>
</dbReference>
<keyword evidence="5 8" id="KW-0472">Membrane</keyword>
<comment type="subcellular location">
    <subcellularLocation>
        <location evidence="1">Membrane</location>
        <topology evidence="1">Single-pass membrane protein</topology>
    </subcellularLocation>
</comment>
<feature type="region of interest" description="Disordered" evidence="7">
    <location>
        <begin position="428"/>
        <end position="450"/>
    </location>
</feature>
<keyword evidence="6" id="KW-0547">Nucleotide-binding</keyword>
<dbReference type="GO" id="GO:0016020">
    <property type="term" value="C:membrane"/>
    <property type="evidence" value="ECO:0007669"/>
    <property type="project" value="UniProtKB-SubCell"/>
</dbReference>
<proteinExistence type="predicted"/>
<evidence type="ECO:0000313" key="11">
    <source>
        <dbReference type="Proteomes" id="UP001279734"/>
    </source>
</evidence>
<dbReference type="PANTHER" id="PTHR47974:SF9">
    <property type="entry name" value="RECEPTOR-LIKE SERINE_THREONINE-PROTEIN KINASE"/>
    <property type="match status" value="1"/>
</dbReference>
<dbReference type="PANTHER" id="PTHR47974">
    <property type="entry name" value="OS07G0415500 PROTEIN"/>
    <property type="match status" value="1"/>
</dbReference>
<evidence type="ECO:0000256" key="5">
    <source>
        <dbReference type="ARBA" id="ARBA00023136"/>
    </source>
</evidence>
<evidence type="ECO:0000256" key="1">
    <source>
        <dbReference type="ARBA" id="ARBA00004167"/>
    </source>
</evidence>
<keyword evidence="6" id="KW-0067">ATP-binding</keyword>
<organism evidence="10 11">
    <name type="scientific">Nepenthes gracilis</name>
    <name type="common">Slender pitcher plant</name>
    <dbReference type="NCBI Taxonomy" id="150966"/>
    <lineage>
        <taxon>Eukaryota</taxon>
        <taxon>Viridiplantae</taxon>
        <taxon>Streptophyta</taxon>
        <taxon>Embryophyta</taxon>
        <taxon>Tracheophyta</taxon>
        <taxon>Spermatophyta</taxon>
        <taxon>Magnoliopsida</taxon>
        <taxon>eudicotyledons</taxon>
        <taxon>Gunneridae</taxon>
        <taxon>Pentapetalae</taxon>
        <taxon>Caryophyllales</taxon>
        <taxon>Nepenthaceae</taxon>
        <taxon>Nepenthes</taxon>
    </lineage>
</organism>
<dbReference type="GO" id="GO:0005524">
    <property type="term" value="F:ATP binding"/>
    <property type="evidence" value="ECO:0007669"/>
    <property type="project" value="UniProtKB-UniRule"/>
</dbReference>
<feature type="transmembrane region" description="Helical" evidence="8">
    <location>
        <begin position="464"/>
        <end position="491"/>
    </location>
</feature>
<keyword evidence="2 8" id="KW-0812">Transmembrane</keyword>
<gene>
    <name evidence="10" type="ORF">Nepgr_026511</name>
</gene>
<dbReference type="InterPro" id="IPR017441">
    <property type="entry name" value="Protein_kinase_ATP_BS"/>
</dbReference>
<dbReference type="InterPro" id="IPR043891">
    <property type="entry name" value="SPARK"/>
</dbReference>
<evidence type="ECO:0000259" key="9">
    <source>
        <dbReference type="Pfam" id="PF19160"/>
    </source>
</evidence>